<keyword evidence="2" id="KW-0408">Iron</keyword>
<dbReference type="SUPFAM" id="SSF54862">
    <property type="entry name" value="4Fe-4S ferredoxins"/>
    <property type="match status" value="1"/>
</dbReference>
<dbReference type="EMBL" id="WDAG01000019">
    <property type="protein sequence ID" value="KAB6658115.1"/>
    <property type="molecule type" value="Genomic_DNA"/>
</dbReference>
<dbReference type="InterPro" id="IPR007525">
    <property type="entry name" value="FrhB_FdhB_C"/>
</dbReference>
<dbReference type="GO" id="GO:0046872">
    <property type="term" value="F:metal ion binding"/>
    <property type="evidence" value="ECO:0007669"/>
    <property type="project" value="UniProtKB-KW"/>
</dbReference>
<dbReference type="PANTHER" id="PTHR43193">
    <property type="match status" value="1"/>
</dbReference>
<dbReference type="InterPro" id="IPR017900">
    <property type="entry name" value="4Fe4S_Fe_S_CS"/>
</dbReference>
<evidence type="ECO:0000313" key="8">
    <source>
        <dbReference type="Proteomes" id="UP000437380"/>
    </source>
</evidence>
<reference evidence="8 9" key="1">
    <citation type="journal article" date="2019" name="Nat. Med.">
        <title>A library of human gut bacterial isolates paired with longitudinal multiomics data enables mechanistic microbiome research.</title>
        <authorList>
            <person name="Poyet M."/>
            <person name="Groussin M."/>
            <person name="Gibbons S.M."/>
            <person name="Avila-Pacheco J."/>
            <person name="Jiang X."/>
            <person name="Kearney S.M."/>
            <person name="Perrotta A.R."/>
            <person name="Berdy B."/>
            <person name="Zhao S."/>
            <person name="Lieberman T.D."/>
            <person name="Swanson P.K."/>
            <person name="Smith M."/>
            <person name="Roesemann S."/>
            <person name="Alexander J.E."/>
            <person name="Rich S.A."/>
            <person name="Livny J."/>
            <person name="Vlamakis H."/>
            <person name="Clish C."/>
            <person name="Bullock K."/>
            <person name="Deik A."/>
            <person name="Scott J."/>
            <person name="Pierce K.A."/>
            <person name="Xavier R.J."/>
            <person name="Alm E.J."/>
        </authorList>
    </citation>
    <scope>NUCLEOTIDE SEQUENCE [LARGE SCALE GENOMIC DNA]</scope>
    <source>
        <strain evidence="7 8">BIOML-A82</strain>
        <strain evidence="6 9">BIOML-A85</strain>
        <strain evidence="5 10">BIOML-A93</strain>
    </source>
</reference>
<organism evidence="7 8">
    <name type="scientific">Phocaeicola vulgatus</name>
    <name type="common">Bacteroides vulgatus</name>
    <dbReference type="NCBI Taxonomy" id="821"/>
    <lineage>
        <taxon>Bacteria</taxon>
        <taxon>Pseudomonadati</taxon>
        <taxon>Bacteroidota</taxon>
        <taxon>Bacteroidia</taxon>
        <taxon>Bacteroidales</taxon>
        <taxon>Bacteroidaceae</taxon>
        <taxon>Phocaeicola</taxon>
    </lineage>
</organism>
<proteinExistence type="predicted"/>
<evidence type="ECO:0000256" key="1">
    <source>
        <dbReference type="ARBA" id="ARBA00022723"/>
    </source>
</evidence>
<dbReference type="EMBL" id="WCZV01000018">
    <property type="protein sequence ID" value="KAB6698613.1"/>
    <property type="molecule type" value="Genomic_DNA"/>
</dbReference>
<dbReference type="RefSeq" id="WP_130085272.1">
    <property type="nucleotide sequence ID" value="NZ_JABDSE010000050.1"/>
</dbReference>
<dbReference type="PROSITE" id="PS51379">
    <property type="entry name" value="4FE4S_FER_2"/>
    <property type="match status" value="2"/>
</dbReference>
<sequence>MIKVKDKSRCCGCEACVSGCPLQCIDLVTDKEGFLYPQVDVTRCIDCGKCEKVCPELVEAGERKATGIYAGVNPDDEVRRASSSGGIFTLLAESVLAENGVVFGARFDKDWNVVHDYTESKEGLGTFRGSKYVQSRNGETFKQAERFLKAGRKVLFSGTPCQIMGLKRYLRREYDNLLTVDFVCHGVPSPLVWRKYVEETLVRQDEKIQFRPTLNHLFSDEMPLIEGISFRDKCLGWKKYSFALTLSKVTTAGEKNTVSLSSIFYDNAYMQAFLANLTLRPSCHACPAKCGRSGSDVTLGDFWGIEKIAPELDDDRGCSLLIINNPGVKGKLQKEGCLLAEYPISEVIPYNPSVAYSVDMPNNRDFFWHMFDKAGFHKALMLTTNKAFPFRVLRKLFRLL</sequence>
<evidence type="ECO:0000256" key="2">
    <source>
        <dbReference type="ARBA" id="ARBA00023004"/>
    </source>
</evidence>
<evidence type="ECO:0000313" key="9">
    <source>
        <dbReference type="Proteomes" id="UP000470777"/>
    </source>
</evidence>
<dbReference type="InterPro" id="IPR052977">
    <property type="entry name" value="Polyferredoxin-like_ET"/>
</dbReference>
<feature type="domain" description="4Fe-4S ferredoxin-type" evidence="4">
    <location>
        <begin position="1"/>
        <end position="30"/>
    </location>
</feature>
<dbReference type="GO" id="GO:0051536">
    <property type="term" value="F:iron-sulfur cluster binding"/>
    <property type="evidence" value="ECO:0007669"/>
    <property type="project" value="UniProtKB-KW"/>
</dbReference>
<dbReference type="PANTHER" id="PTHR43193:SF2">
    <property type="entry name" value="POLYFERREDOXIN PROTEIN FWDF"/>
    <property type="match status" value="1"/>
</dbReference>
<dbReference type="Pfam" id="PF12838">
    <property type="entry name" value="Fer4_7"/>
    <property type="match status" value="1"/>
</dbReference>
<dbReference type="InterPro" id="IPR017896">
    <property type="entry name" value="4Fe4S_Fe-S-bd"/>
</dbReference>
<evidence type="ECO:0000313" key="7">
    <source>
        <dbReference type="EMBL" id="KAB6698613.1"/>
    </source>
</evidence>
<dbReference type="Proteomes" id="UP000470777">
    <property type="component" value="Unassembled WGS sequence"/>
</dbReference>
<dbReference type="Proteomes" id="UP000437380">
    <property type="component" value="Unassembled WGS sequence"/>
</dbReference>
<evidence type="ECO:0000313" key="6">
    <source>
        <dbReference type="EMBL" id="KAB6691829.1"/>
    </source>
</evidence>
<keyword evidence="3" id="KW-0411">Iron-sulfur</keyword>
<dbReference type="PROSITE" id="PS00198">
    <property type="entry name" value="4FE4S_FER_1"/>
    <property type="match status" value="1"/>
</dbReference>
<evidence type="ECO:0000256" key="3">
    <source>
        <dbReference type="ARBA" id="ARBA00023014"/>
    </source>
</evidence>
<gene>
    <name evidence="7" type="ORF">GAY17_13840</name>
    <name evidence="5" type="ORF">GAZ76_15080</name>
    <name evidence="6" type="ORF">GAZ92_12775</name>
</gene>
<dbReference type="AlphaFoldDB" id="A0A6I1BJ73"/>
<evidence type="ECO:0000313" key="10">
    <source>
        <dbReference type="Proteomes" id="UP000470952"/>
    </source>
</evidence>
<evidence type="ECO:0000313" key="5">
    <source>
        <dbReference type="EMBL" id="KAB6658115.1"/>
    </source>
</evidence>
<comment type="caution">
    <text evidence="7">The sequence shown here is derived from an EMBL/GenBank/DDBJ whole genome shotgun (WGS) entry which is preliminary data.</text>
</comment>
<dbReference type="Gene3D" id="3.30.70.20">
    <property type="match status" value="1"/>
</dbReference>
<protein>
    <submittedName>
        <fullName evidence="7">4Fe-4S dicluster domain-containing protein</fullName>
    </submittedName>
</protein>
<name>A0A6I1BJ73_PHOVU</name>
<dbReference type="EMBL" id="WCZY01000017">
    <property type="protein sequence ID" value="KAB6691829.1"/>
    <property type="molecule type" value="Genomic_DNA"/>
</dbReference>
<keyword evidence="1" id="KW-0479">Metal-binding</keyword>
<dbReference type="Proteomes" id="UP000470952">
    <property type="component" value="Unassembled WGS sequence"/>
</dbReference>
<accession>A0A6I1BJ73</accession>
<feature type="domain" description="4Fe-4S ferredoxin-type" evidence="4">
    <location>
        <begin position="35"/>
        <end position="63"/>
    </location>
</feature>
<dbReference type="Pfam" id="PF04432">
    <property type="entry name" value="FrhB_FdhB_C"/>
    <property type="match status" value="1"/>
</dbReference>
<evidence type="ECO:0000259" key="4">
    <source>
        <dbReference type="PROSITE" id="PS51379"/>
    </source>
</evidence>